<keyword evidence="1" id="KW-0812">Transmembrane</keyword>
<dbReference type="EMBL" id="JBBBZM010000361">
    <property type="protein sequence ID" value="KAL0630852.1"/>
    <property type="molecule type" value="Genomic_DNA"/>
</dbReference>
<accession>A0ABR3G533</accession>
<evidence type="ECO:0000256" key="2">
    <source>
        <dbReference type="SAM" id="SignalP"/>
    </source>
</evidence>
<feature type="transmembrane region" description="Helical" evidence="1">
    <location>
        <begin position="387"/>
        <end position="413"/>
    </location>
</feature>
<keyword evidence="4" id="KW-1185">Reference proteome</keyword>
<gene>
    <name evidence="3" type="ORF">Q9L58_010294</name>
</gene>
<keyword evidence="1" id="KW-0472">Membrane</keyword>
<evidence type="ECO:0000313" key="3">
    <source>
        <dbReference type="EMBL" id="KAL0630852.1"/>
    </source>
</evidence>
<organism evidence="3 4">
    <name type="scientific">Discina gigas</name>
    <dbReference type="NCBI Taxonomy" id="1032678"/>
    <lineage>
        <taxon>Eukaryota</taxon>
        <taxon>Fungi</taxon>
        <taxon>Dikarya</taxon>
        <taxon>Ascomycota</taxon>
        <taxon>Pezizomycotina</taxon>
        <taxon>Pezizomycetes</taxon>
        <taxon>Pezizales</taxon>
        <taxon>Discinaceae</taxon>
        <taxon>Discina</taxon>
    </lineage>
</organism>
<feature type="chain" id="PRO_5045438769" evidence="2">
    <location>
        <begin position="19"/>
        <end position="435"/>
    </location>
</feature>
<comment type="caution">
    <text evidence="3">The sequence shown here is derived from an EMBL/GenBank/DDBJ whole genome shotgun (WGS) entry which is preliminary data.</text>
</comment>
<feature type="transmembrane region" description="Helical" evidence="1">
    <location>
        <begin position="42"/>
        <end position="61"/>
    </location>
</feature>
<feature type="transmembrane region" description="Helical" evidence="1">
    <location>
        <begin position="211"/>
        <end position="230"/>
    </location>
</feature>
<dbReference type="Proteomes" id="UP001447188">
    <property type="component" value="Unassembled WGS sequence"/>
</dbReference>
<dbReference type="PANTHER" id="PTHR35043:SF7">
    <property type="entry name" value="TRANSCRIPTION FACTOR DOMAIN-CONTAINING PROTEIN"/>
    <property type="match status" value="1"/>
</dbReference>
<dbReference type="PANTHER" id="PTHR35043">
    <property type="entry name" value="TRANSCRIPTION FACTOR DOMAIN-CONTAINING PROTEIN"/>
    <property type="match status" value="1"/>
</dbReference>
<reference evidence="3 4" key="1">
    <citation type="submission" date="2024-02" db="EMBL/GenBank/DDBJ databases">
        <title>Discinaceae phylogenomics.</title>
        <authorList>
            <person name="Dirks A.C."/>
            <person name="James T.Y."/>
        </authorList>
    </citation>
    <scope>NUCLEOTIDE SEQUENCE [LARGE SCALE GENOMIC DNA]</scope>
    <source>
        <strain evidence="3 4">ACD0624</strain>
    </source>
</reference>
<sequence>MIYYYLGTSLLLSISAFALPLSNSTTHGVAPAFVPNPPGRGTANILLSCIITLGLCIWTAVHPDVVANKTTLGHLIYKTNWMLAALFVPEIVVSNSFHQWREAHRLHTAWRNLTKVKKGSKNDMGLEGAFFVVMGGCTVGGVVDGYTAILTPAGFLKLTETKVLPPDILSRDAIIDKGKADALAKLLVCLQSVWLAVQCATRFVCGLPVTLLEYHVVIQVGYAIAMYYFWWLKPKDVNEPIEVLQWSQIADPADPALLSFVKMVPQSKRFIVDELVSSGFDGHTDALTAAVLGLPTSGFHLLAWNRHFPSAPEKWIWRICSIGIGVAPICMYAHFVVSKHIVNYIWGSAVGDPLWRRVHKLIMDKFQKAPGSYRIINSPLEMRPTEMLFYVTTWLNIHSYSAFSVLLGVVAFLSLRSVPEGSYETVVWGNYWPHL</sequence>
<evidence type="ECO:0000313" key="4">
    <source>
        <dbReference type="Proteomes" id="UP001447188"/>
    </source>
</evidence>
<protein>
    <submittedName>
        <fullName evidence="3">Uncharacterized protein</fullName>
    </submittedName>
</protein>
<name>A0ABR3G533_9PEZI</name>
<evidence type="ECO:0000256" key="1">
    <source>
        <dbReference type="SAM" id="Phobius"/>
    </source>
</evidence>
<feature type="signal peptide" evidence="2">
    <location>
        <begin position="1"/>
        <end position="18"/>
    </location>
</feature>
<keyword evidence="1" id="KW-1133">Transmembrane helix</keyword>
<keyword evidence="2" id="KW-0732">Signal</keyword>
<proteinExistence type="predicted"/>
<feature type="transmembrane region" description="Helical" evidence="1">
    <location>
        <begin position="315"/>
        <end position="337"/>
    </location>
</feature>